<dbReference type="AlphaFoldDB" id="A0A815HFW0"/>
<dbReference type="InterPro" id="IPR036739">
    <property type="entry name" value="SLC41_membr_dom_sf"/>
</dbReference>
<reference evidence="11" key="1">
    <citation type="submission" date="2021-02" db="EMBL/GenBank/DDBJ databases">
        <authorList>
            <person name="Nowell W R."/>
        </authorList>
    </citation>
    <scope>NUCLEOTIDE SEQUENCE</scope>
</reference>
<keyword evidence="3" id="KW-0813">Transport</keyword>
<comment type="subcellular location">
    <subcellularLocation>
        <location evidence="1">Membrane</location>
        <topology evidence="1">Multi-pass membrane protein</topology>
    </subcellularLocation>
</comment>
<evidence type="ECO:0000256" key="5">
    <source>
        <dbReference type="ARBA" id="ARBA00022842"/>
    </source>
</evidence>
<keyword evidence="6 9" id="KW-1133">Transmembrane helix</keyword>
<keyword evidence="8 9" id="KW-0472">Membrane</keyword>
<comment type="caution">
    <text evidence="11">The sequence shown here is derived from an EMBL/GenBank/DDBJ whole genome shotgun (WGS) entry which is preliminary data.</text>
</comment>
<dbReference type="PANTHER" id="PTHR16228:SF7">
    <property type="entry name" value="SLC41A_MGTE INTEGRAL MEMBRANE DOMAIN-CONTAINING PROTEIN"/>
    <property type="match status" value="1"/>
</dbReference>
<proteinExistence type="inferred from homology"/>
<dbReference type="SUPFAM" id="SSF161093">
    <property type="entry name" value="MgtE membrane domain-like"/>
    <property type="match status" value="1"/>
</dbReference>
<organism evidence="11 12">
    <name type="scientific">Adineta steineri</name>
    <dbReference type="NCBI Taxonomy" id="433720"/>
    <lineage>
        <taxon>Eukaryota</taxon>
        <taxon>Metazoa</taxon>
        <taxon>Spiralia</taxon>
        <taxon>Gnathifera</taxon>
        <taxon>Rotifera</taxon>
        <taxon>Eurotatoria</taxon>
        <taxon>Bdelloidea</taxon>
        <taxon>Adinetida</taxon>
        <taxon>Adinetidae</taxon>
        <taxon>Adineta</taxon>
    </lineage>
</organism>
<dbReference type="InterPro" id="IPR045349">
    <property type="entry name" value="SLC41A1-3"/>
</dbReference>
<dbReference type="Proteomes" id="UP000663845">
    <property type="component" value="Unassembled WGS sequence"/>
</dbReference>
<comment type="similarity">
    <text evidence="2">Belongs to the SLC41A transporter family.</text>
</comment>
<dbReference type="GO" id="GO:0008324">
    <property type="term" value="F:monoatomic cation transmembrane transporter activity"/>
    <property type="evidence" value="ECO:0007669"/>
    <property type="project" value="InterPro"/>
</dbReference>
<dbReference type="GO" id="GO:0005886">
    <property type="term" value="C:plasma membrane"/>
    <property type="evidence" value="ECO:0007669"/>
    <property type="project" value="TreeGrafter"/>
</dbReference>
<evidence type="ECO:0000256" key="2">
    <source>
        <dbReference type="ARBA" id="ARBA00009749"/>
    </source>
</evidence>
<dbReference type="Gene3D" id="1.10.357.20">
    <property type="entry name" value="SLC41 divalent cation transporters, integral membrane domain"/>
    <property type="match status" value="2"/>
</dbReference>
<name>A0A815HFW0_9BILA</name>
<gene>
    <name evidence="11" type="ORF">JYZ213_LOCUS35177</name>
</gene>
<evidence type="ECO:0000256" key="6">
    <source>
        <dbReference type="ARBA" id="ARBA00022989"/>
    </source>
</evidence>
<keyword evidence="5" id="KW-0460">Magnesium</keyword>
<evidence type="ECO:0000259" key="10">
    <source>
        <dbReference type="Pfam" id="PF01769"/>
    </source>
</evidence>
<evidence type="ECO:0000313" key="11">
    <source>
        <dbReference type="EMBL" id="CAF1353568.1"/>
    </source>
</evidence>
<evidence type="ECO:0000256" key="4">
    <source>
        <dbReference type="ARBA" id="ARBA00022692"/>
    </source>
</evidence>
<keyword evidence="7" id="KW-0406">Ion transport</keyword>
<evidence type="ECO:0000313" key="12">
    <source>
        <dbReference type="Proteomes" id="UP000663845"/>
    </source>
</evidence>
<evidence type="ECO:0000256" key="3">
    <source>
        <dbReference type="ARBA" id="ARBA00022448"/>
    </source>
</evidence>
<dbReference type="InterPro" id="IPR006667">
    <property type="entry name" value="SLC41_membr_dom"/>
</dbReference>
<sequence>MKDYLKALSYYERALDIFQCTLPPTHPHVKSIKEKNFSRYNKTILSTIFDDTEEKWYIVACQVFIPFMITGFSMVGAGLVLERVNELNVFKEITEIYILIPALLGLKRNLEVTLASRLSTQVCRIMIFVIVISHKCKINPDNMVTPIAVSLSDLTTLGILFLLEMNTGNLVAVQASRLSTTLHQQSKPGEFQDITQYHASKFFPNSYKIFCSTTALIQVE</sequence>
<feature type="transmembrane region" description="Helical" evidence="9">
    <location>
        <begin position="56"/>
        <end position="81"/>
    </location>
</feature>
<evidence type="ECO:0000256" key="7">
    <source>
        <dbReference type="ARBA" id="ARBA00023065"/>
    </source>
</evidence>
<evidence type="ECO:0000256" key="9">
    <source>
        <dbReference type="SAM" id="Phobius"/>
    </source>
</evidence>
<dbReference type="PANTHER" id="PTHR16228">
    <property type="entry name" value="DIVALENT CATION TRANSPORTER SOLUTE CARRIER FAMILY 41"/>
    <property type="match status" value="1"/>
</dbReference>
<evidence type="ECO:0000256" key="8">
    <source>
        <dbReference type="ARBA" id="ARBA00023136"/>
    </source>
</evidence>
<evidence type="ECO:0000256" key="1">
    <source>
        <dbReference type="ARBA" id="ARBA00004141"/>
    </source>
</evidence>
<keyword evidence="4 9" id="KW-0812">Transmembrane</keyword>
<dbReference type="EMBL" id="CAJNOG010000765">
    <property type="protein sequence ID" value="CAF1353568.1"/>
    <property type="molecule type" value="Genomic_DNA"/>
</dbReference>
<feature type="domain" description="SLC41A/MgtE integral membrane" evidence="10">
    <location>
        <begin position="126"/>
        <end position="163"/>
    </location>
</feature>
<accession>A0A815HFW0</accession>
<dbReference type="Pfam" id="PF01769">
    <property type="entry name" value="MgtE"/>
    <property type="match status" value="1"/>
</dbReference>
<protein>
    <recommendedName>
        <fullName evidence="10">SLC41A/MgtE integral membrane domain-containing protein</fullName>
    </recommendedName>
</protein>